<sequence>MIKKFLVILLLASVTVSQPVMAHEGTPNMAFAWRQGKILIDTQRQGRQLGDHIVFTIPFAGSLTPYRMSDASFRGIGFDQGGTLHYQFVSTLMKWSPDQNRWMRDGFDEQLSIRMAFVTRKISAWEGEDSQGLVGFLSASGSTDDIHPTFELQKTDGSAPDDGAYLVALTLFGTSVAGDQILYPPSKPFFLAFHMNTGGGFNPNAFSQSLAQFSGIPLSDYSRIDPLFDWAEANFSEIFPHPAQSRFLFGFYARCYDNAICLGSKRGRVFTTGGPFGGLTDHGPLKSFFDQAGIAD</sequence>
<dbReference type="EMBL" id="FNOY01000015">
    <property type="protein sequence ID" value="SDY02587.1"/>
    <property type="molecule type" value="Genomic_DNA"/>
</dbReference>
<dbReference type="AlphaFoldDB" id="A0A1H3GHP5"/>
<name>A0A1H3GHP5_9PROT</name>
<proteinExistence type="predicted"/>
<accession>A0A1H3GHP5</accession>
<evidence type="ECO:0000313" key="2">
    <source>
        <dbReference type="EMBL" id="SDY02587.1"/>
    </source>
</evidence>
<dbReference type="Proteomes" id="UP000198640">
    <property type="component" value="Unassembled WGS sequence"/>
</dbReference>
<protein>
    <submittedName>
        <fullName evidence="2">Uncharacterized protein</fullName>
    </submittedName>
</protein>
<feature type="signal peptide" evidence="1">
    <location>
        <begin position="1"/>
        <end position="22"/>
    </location>
</feature>
<reference evidence="2 3" key="1">
    <citation type="submission" date="2016-10" db="EMBL/GenBank/DDBJ databases">
        <authorList>
            <person name="de Groot N.N."/>
        </authorList>
    </citation>
    <scope>NUCLEOTIDE SEQUENCE [LARGE SCALE GENOMIC DNA]</scope>
    <source>
        <strain evidence="2 3">Nm1</strain>
    </source>
</reference>
<keyword evidence="1" id="KW-0732">Signal</keyword>
<gene>
    <name evidence="2" type="ORF">SAMN05421881_101531</name>
</gene>
<feature type="chain" id="PRO_5011707940" evidence="1">
    <location>
        <begin position="23"/>
        <end position="296"/>
    </location>
</feature>
<organism evidence="2 3">
    <name type="scientific">Nitrosomonas halophila</name>
    <dbReference type="NCBI Taxonomy" id="44576"/>
    <lineage>
        <taxon>Bacteria</taxon>
        <taxon>Pseudomonadati</taxon>
        <taxon>Pseudomonadota</taxon>
        <taxon>Betaproteobacteria</taxon>
        <taxon>Nitrosomonadales</taxon>
        <taxon>Nitrosomonadaceae</taxon>
        <taxon>Nitrosomonas</taxon>
    </lineage>
</organism>
<dbReference type="STRING" id="44576.SAMN05421881_101531"/>
<evidence type="ECO:0000256" key="1">
    <source>
        <dbReference type="SAM" id="SignalP"/>
    </source>
</evidence>
<evidence type="ECO:0000313" key="3">
    <source>
        <dbReference type="Proteomes" id="UP000198640"/>
    </source>
</evidence>
<keyword evidence="3" id="KW-1185">Reference proteome</keyword>